<organism evidence="1 2">
    <name type="scientific">Paenibacillus tritici</name>
    <dbReference type="NCBI Taxonomy" id="1873425"/>
    <lineage>
        <taxon>Bacteria</taxon>
        <taxon>Bacillati</taxon>
        <taxon>Bacillota</taxon>
        <taxon>Bacilli</taxon>
        <taxon>Bacillales</taxon>
        <taxon>Paenibacillaceae</taxon>
        <taxon>Paenibacillus</taxon>
    </lineage>
</organism>
<sequence length="142" mass="15983">MKRTQPLWILVILCIVGVMLAGCGAKEPAWDTFNGALNEKDFPVPKEASSPDRTTTNVAMDYVRYSLPGLKEKKGVPDPYLEAIKAWGWEEQEQNANDSDDSGSSRVFQKEGLIVHLTVHDDYFIVMIPKEKKVTTKSLKNR</sequence>
<protein>
    <recommendedName>
        <fullName evidence="3">Lipoprotein</fullName>
    </recommendedName>
</protein>
<reference evidence="1 2" key="1">
    <citation type="submission" date="2020-05" db="EMBL/GenBank/DDBJ databases">
        <title>Paenibacillus glebae, sp. nov., Paenibacillus humi sp. nov., Paenibacillus pedi sp. nov., Paenibacillus terrestris sp. nov. and Paenibacillus terricola sp. nov., isolated from a forest top soil sample.</title>
        <authorList>
            <person name="Qi S."/>
            <person name="Carlier A."/>
            <person name="Cnockaert M."/>
            <person name="Vandamme P."/>
        </authorList>
    </citation>
    <scope>NUCLEOTIDE SEQUENCE [LARGE SCALE GENOMIC DNA]</scope>
    <source>
        <strain evidence="1 2">LMG 29502</strain>
    </source>
</reference>
<evidence type="ECO:0000313" key="1">
    <source>
        <dbReference type="EMBL" id="NQX49532.1"/>
    </source>
</evidence>
<comment type="caution">
    <text evidence="1">The sequence shown here is derived from an EMBL/GenBank/DDBJ whole genome shotgun (WGS) entry which is preliminary data.</text>
</comment>
<dbReference type="EMBL" id="JABMKX010000027">
    <property type="protein sequence ID" value="NQX49532.1"/>
    <property type="molecule type" value="Genomic_DNA"/>
</dbReference>
<accession>A0ABX2DZG2</accession>
<gene>
    <name evidence="1" type="ORF">HQN87_29970</name>
</gene>
<evidence type="ECO:0008006" key="3">
    <source>
        <dbReference type="Google" id="ProtNLM"/>
    </source>
</evidence>
<proteinExistence type="predicted"/>
<dbReference type="Proteomes" id="UP000711047">
    <property type="component" value="Unassembled WGS sequence"/>
</dbReference>
<dbReference type="PROSITE" id="PS51257">
    <property type="entry name" value="PROKAR_LIPOPROTEIN"/>
    <property type="match status" value="1"/>
</dbReference>
<dbReference type="RefSeq" id="WP_173140665.1">
    <property type="nucleotide sequence ID" value="NZ_CP073365.1"/>
</dbReference>
<name>A0ABX2DZG2_9BACL</name>
<keyword evidence="2" id="KW-1185">Reference proteome</keyword>
<evidence type="ECO:0000313" key="2">
    <source>
        <dbReference type="Proteomes" id="UP000711047"/>
    </source>
</evidence>